<sequence length="208" mass="23937">MVKGKSMSKVAVRNPDATRQNILQVAFEEILLKGYQGLRVDEVLKQTGFTKGAFYHHFKSKKELGHAVIDEVLKPWIHERWIEPLKQVKDPINDLIKMMNDSRAEINIKELHTGCPLNNLTHEMSPLDESFRVRIVAIWEIWYEALAETFERGQEAGIIRKDVNPHNIARFLIATIEGIIGQCKCYMSDQAFDEAGKCLQEYVKTLRA</sequence>
<dbReference type="Proteomes" id="UP000232693">
    <property type="component" value="Chromosome"/>
</dbReference>
<keyword evidence="1" id="KW-0805">Transcription regulation</keyword>
<organism evidence="6 7">
    <name type="scientific">Kangiella profundi</name>
    <dbReference type="NCBI Taxonomy" id="1561924"/>
    <lineage>
        <taxon>Bacteria</taxon>
        <taxon>Pseudomonadati</taxon>
        <taxon>Pseudomonadota</taxon>
        <taxon>Gammaproteobacteria</taxon>
        <taxon>Kangiellales</taxon>
        <taxon>Kangiellaceae</taxon>
        <taxon>Kangiella</taxon>
    </lineage>
</organism>
<reference evidence="6 7" key="1">
    <citation type="submission" date="2017-12" db="EMBL/GenBank/DDBJ databases">
        <title>Kangiella profundi FT102 completed genome.</title>
        <authorList>
            <person name="Xu J."/>
            <person name="Wang J."/>
            <person name="Lu Y."/>
        </authorList>
    </citation>
    <scope>NUCLEOTIDE SEQUENCE [LARGE SCALE GENOMIC DNA]</scope>
    <source>
        <strain evidence="6 7">FT102</strain>
    </source>
</reference>
<keyword evidence="2 4" id="KW-0238">DNA-binding</keyword>
<dbReference type="Pfam" id="PF00440">
    <property type="entry name" value="TetR_N"/>
    <property type="match status" value="1"/>
</dbReference>
<dbReference type="InterPro" id="IPR001647">
    <property type="entry name" value="HTH_TetR"/>
</dbReference>
<evidence type="ECO:0000259" key="5">
    <source>
        <dbReference type="PROSITE" id="PS50977"/>
    </source>
</evidence>
<feature type="DNA-binding region" description="H-T-H motif" evidence="4">
    <location>
        <begin position="39"/>
        <end position="58"/>
    </location>
</feature>
<dbReference type="AlphaFoldDB" id="A0A2K9AU40"/>
<evidence type="ECO:0000256" key="3">
    <source>
        <dbReference type="ARBA" id="ARBA00023163"/>
    </source>
</evidence>
<name>A0A2K9AU40_9GAMM</name>
<evidence type="ECO:0000256" key="4">
    <source>
        <dbReference type="PROSITE-ProRule" id="PRU00335"/>
    </source>
</evidence>
<evidence type="ECO:0000313" key="6">
    <source>
        <dbReference type="EMBL" id="AUD79933.1"/>
    </source>
</evidence>
<protein>
    <submittedName>
        <fullName evidence="6">TetR/AcrR family transcriptional regulator</fullName>
    </submittedName>
</protein>
<keyword evidence="7" id="KW-1185">Reference proteome</keyword>
<dbReference type="EMBL" id="CP025120">
    <property type="protein sequence ID" value="AUD79933.1"/>
    <property type="molecule type" value="Genomic_DNA"/>
</dbReference>
<evidence type="ECO:0000256" key="2">
    <source>
        <dbReference type="ARBA" id="ARBA00023125"/>
    </source>
</evidence>
<dbReference type="PANTHER" id="PTHR47506">
    <property type="entry name" value="TRANSCRIPTIONAL REGULATORY PROTEIN"/>
    <property type="match status" value="1"/>
</dbReference>
<dbReference type="InterPro" id="IPR009057">
    <property type="entry name" value="Homeodomain-like_sf"/>
</dbReference>
<dbReference type="PROSITE" id="PS50977">
    <property type="entry name" value="HTH_TETR_2"/>
    <property type="match status" value="1"/>
</dbReference>
<dbReference type="SUPFAM" id="SSF46689">
    <property type="entry name" value="Homeodomain-like"/>
    <property type="match status" value="1"/>
</dbReference>
<dbReference type="Gene3D" id="1.10.357.10">
    <property type="entry name" value="Tetracycline Repressor, domain 2"/>
    <property type="match status" value="1"/>
</dbReference>
<dbReference type="PANTHER" id="PTHR47506:SF6">
    <property type="entry name" value="HTH-TYPE TRANSCRIPTIONAL REPRESSOR NEMR"/>
    <property type="match status" value="1"/>
</dbReference>
<evidence type="ECO:0000313" key="7">
    <source>
        <dbReference type="Proteomes" id="UP000232693"/>
    </source>
</evidence>
<dbReference type="InterPro" id="IPR036271">
    <property type="entry name" value="Tet_transcr_reg_TetR-rel_C_sf"/>
</dbReference>
<dbReference type="SUPFAM" id="SSF48498">
    <property type="entry name" value="Tetracyclin repressor-like, C-terminal domain"/>
    <property type="match status" value="1"/>
</dbReference>
<dbReference type="GO" id="GO:0003677">
    <property type="term" value="F:DNA binding"/>
    <property type="evidence" value="ECO:0007669"/>
    <property type="project" value="UniProtKB-UniRule"/>
</dbReference>
<dbReference type="OrthoDB" id="116240at2"/>
<accession>A0A2K9AU40</accession>
<keyword evidence="3" id="KW-0804">Transcription</keyword>
<dbReference type="InterPro" id="IPR011075">
    <property type="entry name" value="TetR_C"/>
</dbReference>
<feature type="domain" description="HTH tetR-type" evidence="5">
    <location>
        <begin position="16"/>
        <end position="76"/>
    </location>
</feature>
<dbReference type="PRINTS" id="PR00455">
    <property type="entry name" value="HTHTETR"/>
</dbReference>
<dbReference type="Pfam" id="PF16925">
    <property type="entry name" value="TetR_C_13"/>
    <property type="match status" value="1"/>
</dbReference>
<proteinExistence type="predicted"/>
<evidence type="ECO:0000256" key="1">
    <source>
        <dbReference type="ARBA" id="ARBA00023015"/>
    </source>
</evidence>
<dbReference type="KEGG" id="kpd:CW740_11995"/>
<gene>
    <name evidence="6" type="ORF">CW740_11995</name>
</gene>